<dbReference type="Proteomes" id="UP000813423">
    <property type="component" value="Unassembled WGS sequence"/>
</dbReference>
<sequence length="182" mass="20888">MDRYSPELQQRIRDLAKYPMNKHEVCEVWTEILKFHFPISQIGRPGNNEYAIQATPGTVFPFVQLSVATQLGTFEATRFLFLHCRSSPRQAQGPPSRRCEDRLRLQLAEGLAAIPVHDGLEIHGAIPFGPHIRFYRLMANGIFGCCLWGARDSLHVLHDHYFIAEHLEEIKSDWLSVYVPGY</sequence>
<name>A0A229XZ56_ASPFM</name>
<dbReference type="EMBL" id="JAIBSC010000080">
    <property type="protein sequence ID" value="KAH1899941.1"/>
    <property type="molecule type" value="Genomic_DNA"/>
</dbReference>
<accession>A0A229XZ56</accession>
<evidence type="ECO:0000313" key="2">
    <source>
        <dbReference type="Proteomes" id="UP000813423"/>
    </source>
</evidence>
<organism evidence="1 2">
    <name type="scientific">Aspergillus fumigatus</name>
    <name type="common">Neosartorya fumigata</name>
    <dbReference type="NCBI Taxonomy" id="746128"/>
    <lineage>
        <taxon>Eukaryota</taxon>
        <taxon>Fungi</taxon>
        <taxon>Dikarya</taxon>
        <taxon>Ascomycota</taxon>
        <taxon>Pezizomycotina</taxon>
        <taxon>Eurotiomycetes</taxon>
        <taxon>Eurotiomycetidae</taxon>
        <taxon>Eurotiales</taxon>
        <taxon>Aspergillaceae</taxon>
        <taxon>Aspergillus</taxon>
        <taxon>Aspergillus subgen. Fumigati</taxon>
    </lineage>
</organism>
<gene>
    <name evidence="1" type="ORF">KXV57_008817</name>
</gene>
<dbReference type="AlphaFoldDB" id="A0A229XZ56"/>
<reference evidence="1" key="1">
    <citation type="submission" date="2021-08" db="EMBL/GenBank/DDBJ databases">
        <title>Global Aspergillus fumigatus from environmental and clinical sources.</title>
        <authorList>
            <person name="Barber A."/>
            <person name="Sae-Ong T."/>
        </authorList>
    </citation>
    <scope>NUCLEOTIDE SEQUENCE</scope>
    <source>
        <strain evidence="1">NRZ-2016-071</strain>
    </source>
</reference>
<evidence type="ECO:0000313" key="1">
    <source>
        <dbReference type="EMBL" id="KAH1899941.1"/>
    </source>
</evidence>
<protein>
    <submittedName>
        <fullName evidence="1">Uncharacterized protein</fullName>
    </submittedName>
</protein>
<proteinExistence type="predicted"/>
<comment type="caution">
    <text evidence="1">The sequence shown here is derived from an EMBL/GenBank/DDBJ whole genome shotgun (WGS) entry which is preliminary data.</text>
</comment>